<keyword evidence="4" id="KW-1185">Reference proteome</keyword>
<dbReference type="InterPro" id="IPR029000">
    <property type="entry name" value="Cyclophilin-like_dom_sf"/>
</dbReference>
<evidence type="ECO:0000256" key="1">
    <source>
        <dbReference type="SAM" id="SignalP"/>
    </source>
</evidence>
<proteinExistence type="predicted"/>
<feature type="signal peptide" evidence="1">
    <location>
        <begin position="1"/>
        <end position="29"/>
    </location>
</feature>
<protein>
    <recommendedName>
        <fullName evidence="2">PPIase cyclophilin-type domain-containing protein</fullName>
    </recommendedName>
</protein>
<comment type="caution">
    <text evidence="3">The sequence shown here is derived from an EMBL/GenBank/DDBJ whole genome shotgun (WGS) entry which is preliminary data.</text>
</comment>
<dbReference type="Gene3D" id="2.40.100.10">
    <property type="entry name" value="Cyclophilin-like"/>
    <property type="match status" value="1"/>
</dbReference>
<evidence type="ECO:0000313" key="3">
    <source>
        <dbReference type="EMBL" id="GAA0153478.1"/>
    </source>
</evidence>
<reference evidence="3 4" key="1">
    <citation type="submission" date="2024-01" db="EMBL/GenBank/DDBJ databases">
        <title>The complete chloroplast genome sequence of Lithospermum erythrorhizon: insights into the phylogenetic relationship among Boraginaceae species and the maternal lineages of purple gromwells.</title>
        <authorList>
            <person name="Okada T."/>
            <person name="Watanabe K."/>
        </authorList>
    </citation>
    <scope>NUCLEOTIDE SEQUENCE [LARGE SCALE GENOMIC DNA]</scope>
</reference>
<dbReference type="InterPro" id="IPR002130">
    <property type="entry name" value="Cyclophilin-type_PPIase_dom"/>
</dbReference>
<name>A0AAV3PQX1_LITER</name>
<dbReference type="GO" id="GO:0003755">
    <property type="term" value="F:peptidyl-prolyl cis-trans isomerase activity"/>
    <property type="evidence" value="ECO:0007669"/>
    <property type="project" value="InterPro"/>
</dbReference>
<evidence type="ECO:0000259" key="2">
    <source>
        <dbReference type="Pfam" id="PF00160"/>
    </source>
</evidence>
<dbReference type="AlphaFoldDB" id="A0AAV3PQX1"/>
<dbReference type="Pfam" id="PF00160">
    <property type="entry name" value="Pro_isomerase"/>
    <property type="match status" value="1"/>
</dbReference>
<dbReference type="Proteomes" id="UP001454036">
    <property type="component" value="Unassembled WGS sequence"/>
</dbReference>
<dbReference type="EMBL" id="BAABME010018336">
    <property type="protein sequence ID" value="GAA0153478.1"/>
    <property type="molecule type" value="Genomic_DNA"/>
</dbReference>
<dbReference type="Gene3D" id="3.50.4.10">
    <property type="entry name" value="Hepatocyte Growth Factor"/>
    <property type="match status" value="1"/>
</dbReference>
<accession>A0AAV3PQX1</accession>
<keyword evidence="1" id="KW-0732">Signal</keyword>
<organism evidence="3 4">
    <name type="scientific">Lithospermum erythrorhizon</name>
    <name type="common">Purple gromwell</name>
    <name type="synonym">Lithospermum officinale var. erythrorhizon</name>
    <dbReference type="NCBI Taxonomy" id="34254"/>
    <lineage>
        <taxon>Eukaryota</taxon>
        <taxon>Viridiplantae</taxon>
        <taxon>Streptophyta</taxon>
        <taxon>Embryophyta</taxon>
        <taxon>Tracheophyta</taxon>
        <taxon>Spermatophyta</taxon>
        <taxon>Magnoliopsida</taxon>
        <taxon>eudicotyledons</taxon>
        <taxon>Gunneridae</taxon>
        <taxon>Pentapetalae</taxon>
        <taxon>asterids</taxon>
        <taxon>lamiids</taxon>
        <taxon>Boraginales</taxon>
        <taxon>Boraginaceae</taxon>
        <taxon>Boraginoideae</taxon>
        <taxon>Lithospermeae</taxon>
        <taxon>Lithospermum</taxon>
    </lineage>
</organism>
<dbReference type="PROSITE" id="PS51257">
    <property type="entry name" value="PROKAR_LIPOPROTEIN"/>
    <property type="match status" value="1"/>
</dbReference>
<gene>
    <name evidence="3" type="ORF">LIER_37685</name>
</gene>
<feature type="chain" id="PRO_5043315620" description="PPIase cyclophilin-type domain-containing protein" evidence="1">
    <location>
        <begin position="30"/>
        <end position="327"/>
    </location>
</feature>
<dbReference type="PANTHER" id="PTHR46873">
    <property type="entry name" value="EXPRESSED PROTEIN"/>
    <property type="match status" value="1"/>
</dbReference>
<feature type="domain" description="PPIase cyclophilin-type" evidence="2">
    <location>
        <begin position="163"/>
        <end position="306"/>
    </location>
</feature>
<dbReference type="PANTHER" id="PTHR46873:SF1">
    <property type="entry name" value="EXPRESSED PROTEIN"/>
    <property type="match status" value="1"/>
</dbReference>
<dbReference type="SUPFAM" id="SSF50891">
    <property type="entry name" value="Cyclophilin-like"/>
    <property type="match status" value="1"/>
</dbReference>
<sequence length="327" mass="36511">MRRKPNASESNPKCVHLIILLLGLLSCGAVYMSMSRFNNHGNINVDKIGTLSNLGGENVQENEGRCRGVERLELWGKAVKWGSEFKVNSPQECCKACQDMCNNGPCLCDTWVFCSNRSSCGDRFGECWLKKQDDTMVPERQEAGEVSMWTSGLVVGKGEGIIGLETEYGTLHITLFPTCSPHSFLHILELLRLRHCAGCHIFRAESRGQSWDSQGNHIKDSSYGPPYALIQGTLEVQGLEFQNIPNEFQPSIKRGSVAWVGSGPEFFISLANHDEWKGTYTVFGTVRPEDMAIADRIAELPTKPDVWEGIHVSVLKRPVPLKFHRIN</sequence>
<dbReference type="FunFam" id="2.40.100.10:FF:000086">
    <property type="entry name" value="Predicted protein"/>
    <property type="match status" value="1"/>
</dbReference>
<evidence type="ECO:0000313" key="4">
    <source>
        <dbReference type="Proteomes" id="UP001454036"/>
    </source>
</evidence>